<organism evidence="10 11">
    <name type="scientific">Thermodesulforhabdus norvegica</name>
    <dbReference type="NCBI Taxonomy" id="39841"/>
    <lineage>
        <taxon>Bacteria</taxon>
        <taxon>Pseudomonadati</taxon>
        <taxon>Thermodesulfobacteriota</taxon>
        <taxon>Syntrophobacteria</taxon>
        <taxon>Syntrophobacterales</taxon>
        <taxon>Thermodesulforhabdaceae</taxon>
        <taxon>Thermodesulforhabdus</taxon>
    </lineage>
</organism>
<evidence type="ECO:0000256" key="3">
    <source>
        <dbReference type="ARBA" id="ARBA00022553"/>
    </source>
</evidence>
<evidence type="ECO:0000259" key="6">
    <source>
        <dbReference type="PROSITE" id="PS50109"/>
    </source>
</evidence>
<dbReference type="SMART" id="SM00448">
    <property type="entry name" value="REC"/>
    <property type="match status" value="1"/>
</dbReference>
<dbReference type="PANTHER" id="PTHR43065">
    <property type="entry name" value="SENSOR HISTIDINE KINASE"/>
    <property type="match status" value="1"/>
</dbReference>
<dbReference type="InterPro" id="IPR001610">
    <property type="entry name" value="PAC"/>
</dbReference>
<dbReference type="EC" id="2.7.13.3" evidence="2"/>
<dbReference type="Gene3D" id="3.40.50.2300">
    <property type="match status" value="1"/>
</dbReference>
<dbReference type="InterPro" id="IPR001789">
    <property type="entry name" value="Sig_transdc_resp-reg_receiver"/>
</dbReference>
<dbReference type="Gene3D" id="3.40.190.10">
    <property type="entry name" value="Periplasmic binding protein-like II"/>
    <property type="match status" value="2"/>
</dbReference>
<dbReference type="Pfam" id="PF08447">
    <property type="entry name" value="PAS_3"/>
    <property type="match status" value="1"/>
</dbReference>
<evidence type="ECO:0000313" key="10">
    <source>
        <dbReference type="EMBL" id="SFM79497.1"/>
    </source>
</evidence>
<dbReference type="RefSeq" id="WP_093394675.1">
    <property type="nucleotide sequence ID" value="NZ_FOUU01000004.1"/>
</dbReference>
<dbReference type="SUPFAM" id="SSF47384">
    <property type="entry name" value="Homodimeric domain of signal transducing histidine kinase"/>
    <property type="match status" value="1"/>
</dbReference>
<dbReference type="CDD" id="cd00156">
    <property type="entry name" value="REC"/>
    <property type="match status" value="1"/>
</dbReference>
<dbReference type="Pfam" id="PF00072">
    <property type="entry name" value="Response_reg"/>
    <property type="match status" value="1"/>
</dbReference>
<dbReference type="Pfam" id="PF00512">
    <property type="entry name" value="HisKA"/>
    <property type="match status" value="1"/>
</dbReference>
<feature type="domain" description="Response regulatory" evidence="7">
    <location>
        <begin position="846"/>
        <end position="966"/>
    </location>
</feature>
<proteinExistence type="predicted"/>
<evidence type="ECO:0000256" key="4">
    <source>
        <dbReference type="PROSITE-ProRule" id="PRU00169"/>
    </source>
</evidence>
<dbReference type="InterPro" id="IPR003661">
    <property type="entry name" value="HisK_dim/P_dom"/>
</dbReference>
<feature type="domain" description="Histidine kinase" evidence="6">
    <location>
        <begin position="600"/>
        <end position="823"/>
    </location>
</feature>
<dbReference type="Pfam" id="PF08448">
    <property type="entry name" value="PAS_4"/>
    <property type="match status" value="1"/>
</dbReference>
<dbReference type="InterPro" id="IPR000014">
    <property type="entry name" value="PAS"/>
</dbReference>
<dbReference type="PANTHER" id="PTHR43065:SF42">
    <property type="entry name" value="TWO-COMPONENT SENSOR PPRA"/>
    <property type="match status" value="1"/>
</dbReference>
<evidence type="ECO:0000256" key="1">
    <source>
        <dbReference type="ARBA" id="ARBA00000085"/>
    </source>
</evidence>
<dbReference type="SUPFAM" id="SSF55874">
    <property type="entry name" value="ATPase domain of HSP90 chaperone/DNA topoisomerase II/histidine kinase"/>
    <property type="match status" value="1"/>
</dbReference>
<dbReference type="SMART" id="SM00387">
    <property type="entry name" value="HATPase_c"/>
    <property type="match status" value="1"/>
</dbReference>
<dbReference type="PRINTS" id="PR00344">
    <property type="entry name" value="BCTRLSENSOR"/>
</dbReference>
<dbReference type="Gene3D" id="3.30.565.10">
    <property type="entry name" value="Histidine kinase-like ATPase, C-terminal domain"/>
    <property type="match status" value="1"/>
</dbReference>
<keyword evidence="5" id="KW-1133">Transmembrane helix</keyword>
<feature type="modified residue" description="4-aspartylphosphate" evidence="4">
    <location>
        <position position="901"/>
    </location>
</feature>
<dbReference type="EMBL" id="FOUU01000004">
    <property type="protein sequence ID" value="SFM79497.1"/>
    <property type="molecule type" value="Genomic_DNA"/>
</dbReference>
<evidence type="ECO:0000256" key="5">
    <source>
        <dbReference type="SAM" id="Phobius"/>
    </source>
</evidence>
<evidence type="ECO:0000313" key="11">
    <source>
        <dbReference type="Proteomes" id="UP000199611"/>
    </source>
</evidence>
<dbReference type="Gene3D" id="1.10.287.130">
    <property type="match status" value="1"/>
</dbReference>
<dbReference type="SMART" id="SM00091">
    <property type="entry name" value="PAS"/>
    <property type="match status" value="2"/>
</dbReference>
<protein>
    <recommendedName>
        <fullName evidence="2">histidine kinase</fullName>
        <ecNumber evidence="2">2.7.13.3</ecNumber>
    </recommendedName>
</protein>
<dbReference type="InterPro" id="IPR013655">
    <property type="entry name" value="PAS_fold_3"/>
</dbReference>
<accession>A0A1I4TSE4</accession>
<dbReference type="InterPro" id="IPR001638">
    <property type="entry name" value="Solute-binding_3/MltF_N"/>
</dbReference>
<evidence type="ECO:0000259" key="9">
    <source>
        <dbReference type="PROSITE" id="PS50113"/>
    </source>
</evidence>
<dbReference type="PROSITE" id="PS50112">
    <property type="entry name" value="PAS"/>
    <property type="match status" value="1"/>
</dbReference>
<dbReference type="InterPro" id="IPR000700">
    <property type="entry name" value="PAS-assoc_C"/>
</dbReference>
<dbReference type="CDD" id="cd00082">
    <property type="entry name" value="HisKA"/>
    <property type="match status" value="1"/>
</dbReference>
<evidence type="ECO:0000259" key="8">
    <source>
        <dbReference type="PROSITE" id="PS50112"/>
    </source>
</evidence>
<evidence type="ECO:0000259" key="7">
    <source>
        <dbReference type="PROSITE" id="PS50110"/>
    </source>
</evidence>
<dbReference type="SUPFAM" id="SSF55785">
    <property type="entry name" value="PYP-like sensor domain (PAS domain)"/>
    <property type="match status" value="2"/>
</dbReference>
<keyword evidence="5" id="KW-0812">Transmembrane</keyword>
<reference evidence="10 11" key="1">
    <citation type="submission" date="2016-10" db="EMBL/GenBank/DDBJ databases">
        <authorList>
            <person name="de Groot N.N."/>
        </authorList>
    </citation>
    <scope>NUCLEOTIDE SEQUENCE [LARGE SCALE GENOMIC DNA]</scope>
    <source>
        <strain evidence="10 11">DSM 9990</strain>
    </source>
</reference>
<dbReference type="Pfam" id="PF00497">
    <property type="entry name" value="SBP_bac_3"/>
    <property type="match status" value="1"/>
</dbReference>
<keyword evidence="3 4" id="KW-0597">Phosphoprotein</keyword>
<dbReference type="SMART" id="SM00062">
    <property type="entry name" value="PBPb"/>
    <property type="match status" value="1"/>
</dbReference>
<dbReference type="InterPro" id="IPR036097">
    <property type="entry name" value="HisK_dim/P_sf"/>
</dbReference>
<evidence type="ECO:0000256" key="2">
    <source>
        <dbReference type="ARBA" id="ARBA00012438"/>
    </source>
</evidence>
<dbReference type="OrthoDB" id="5436879at2"/>
<gene>
    <name evidence="10" type="ORF">SAMN05660836_01487</name>
</gene>
<feature type="domain" description="PAS" evidence="8">
    <location>
        <begin position="320"/>
        <end position="393"/>
    </location>
</feature>
<dbReference type="PROSITE" id="PS50113">
    <property type="entry name" value="PAC"/>
    <property type="match status" value="2"/>
</dbReference>
<dbReference type="CDD" id="cd13706">
    <property type="entry name" value="PBP2_HisK_like_1"/>
    <property type="match status" value="1"/>
</dbReference>
<dbReference type="Gene3D" id="3.30.450.20">
    <property type="entry name" value="PAS domain"/>
    <property type="match status" value="2"/>
</dbReference>
<name>A0A1I4TSE4_9BACT</name>
<dbReference type="SUPFAM" id="SSF53850">
    <property type="entry name" value="Periplasmic binding protein-like II"/>
    <property type="match status" value="1"/>
</dbReference>
<dbReference type="NCBIfam" id="TIGR00229">
    <property type="entry name" value="sensory_box"/>
    <property type="match status" value="2"/>
</dbReference>
<dbReference type="InterPro" id="IPR011006">
    <property type="entry name" value="CheY-like_superfamily"/>
</dbReference>
<dbReference type="InterPro" id="IPR003594">
    <property type="entry name" value="HATPase_dom"/>
</dbReference>
<dbReference type="SMART" id="SM00388">
    <property type="entry name" value="HisKA"/>
    <property type="match status" value="1"/>
</dbReference>
<dbReference type="PROSITE" id="PS50110">
    <property type="entry name" value="RESPONSE_REGULATORY"/>
    <property type="match status" value="1"/>
</dbReference>
<dbReference type="AlphaFoldDB" id="A0A1I4TSE4"/>
<dbReference type="InterPro" id="IPR035965">
    <property type="entry name" value="PAS-like_dom_sf"/>
</dbReference>
<comment type="catalytic activity">
    <reaction evidence="1">
        <text>ATP + protein L-histidine = ADP + protein N-phospho-L-histidine.</text>
        <dbReference type="EC" id="2.7.13.3"/>
    </reaction>
</comment>
<keyword evidence="11" id="KW-1185">Reference proteome</keyword>
<dbReference type="SMART" id="SM00086">
    <property type="entry name" value="PAC"/>
    <property type="match status" value="2"/>
</dbReference>
<dbReference type="Proteomes" id="UP000199611">
    <property type="component" value="Unassembled WGS sequence"/>
</dbReference>
<dbReference type="InterPro" id="IPR004358">
    <property type="entry name" value="Sig_transdc_His_kin-like_C"/>
</dbReference>
<dbReference type="InterPro" id="IPR036890">
    <property type="entry name" value="HATPase_C_sf"/>
</dbReference>
<sequence length="971" mass="109313">MDNVFSGNRFSRVKCLLGLVGLRKLLILALCLSSFLLCLSYTAQGAGPDQIRVVMDDAYPPYAFRDEKGNLVGILPEWWRLWEKETGISVKLMGTNWHSAQEMILRGGAEVIDTIFKTPEREKIFLFSRPYAKIPAAVFHSREVSGIVDIEALKKIPVGVKAGDADAAYLRSRGLTDLVYFPDYASIIKAAVKGDIQVFCMDEPPALYYLYRERAVQRFRKALVLFTGAFHRAVLRSNPDVFRIVEDGFERIPEAKLKAVEQKWLGEPVEKSEVLKYLMWTCSGLVLLILVILAWSISLNRAVARKTEEYLLLMKELEEEKETLSVTLYSIGEGVITTDATGKITRMNTMAEKLTGWTEEDAVGRSFEEVFHVLNEETRTPVCNPVKRVLEEGAIVGLGNHTLLISRDGTERPIADSAAPIRDSQGNVLGVVVIFRDQTEERAYRTRLERMNSELNLALEAAGCSIVRLHVPTGTVLRDSRWCEMLGFTSEEISPDVSFWLGLIHDGDRDRVRRAFEDHILGKTPFFEREYRMRHKKGKWVWVYERGSVVDEDPDGNPLWYTGIVMDITERKETEKRLLDLEAQLQQAAKLEAIGRLAGGIAHDLNNTLQVIIGFGDLGLREASPDTRVREYLLKIKRAAQGSARIVKQVLTFARRDIIRPEVIHLGAYLEETVPMYRRLVGENIDFRVSIEEDVWPLWMDPVQLDQMLMNLIVNAKDAIEGHGIITLSVSNVTVGSEREKNGVRIRPGDYVLISVSDTGCGIDPEIKDLIFEPFFTTKEAGKGTGLGLSTVYGIVKRNGGWITVESTPGRGTRFDILIPRYTGDLSKEHVDASPKSPIAQPGRKNLLLVEDDEMILSYAWKVLTMNGYRVVSFSSPKDVLSWVSREVAEGRADVDLLITDVVLPQMSGVDLWKRLKDYFPGLRCIFVSGYPAEELRRFDLPGEGISFLEKPFSSRDLLDRVALMLAGVEG</sequence>
<dbReference type="InterPro" id="IPR005467">
    <property type="entry name" value="His_kinase_dom"/>
</dbReference>
<dbReference type="PROSITE" id="PS50109">
    <property type="entry name" value="HIS_KIN"/>
    <property type="match status" value="1"/>
</dbReference>
<feature type="transmembrane region" description="Helical" evidence="5">
    <location>
        <begin position="277"/>
        <end position="297"/>
    </location>
</feature>
<dbReference type="Pfam" id="PF02518">
    <property type="entry name" value="HATPase_c"/>
    <property type="match status" value="1"/>
</dbReference>
<feature type="domain" description="PAC" evidence="9">
    <location>
        <begin position="527"/>
        <end position="580"/>
    </location>
</feature>
<dbReference type="GO" id="GO:0000155">
    <property type="term" value="F:phosphorelay sensor kinase activity"/>
    <property type="evidence" value="ECO:0007669"/>
    <property type="project" value="InterPro"/>
</dbReference>
<dbReference type="SUPFAM" id="SSF52172">
    <property type="entry name" value="CheY-like"/>
    <property type="match status" value="1"/>
</dbReference>
<keyword evidence="5" id="KW-0472">Membrane</keyword>
<dbReference type="InterPro" id="IPR013656">
    <property type="entry name" value="PAS_4"/>
</dbReference>
<dbReference type="STRING" id="39841.SAMN05660836_01487"/>
<dbReference type="CDD" id="cd00130">
    <property type="entry name" value="PAS"/>
    <property type="match status" value="2"/>
</dbReference>
<feature type="domain" description="PAC" evidence="9">
    <location>
        <begin position="398"/>
        <end position="450"/>
    </location>
</feature>